<evidence type="ECO:0000259" key="1">
    <source>
        <dbReference type="Pfam" id="PF02272"/>
    </source>
</evidence>
<proteinExistence type="predicted"/>
<dbReference type="AlphaFoldDB" id="A0A433QNT5"/>
<dbReference type="Pfam" id="PF02272">
    <property type="entry name" value="DHHA1"/>
    <property type="match status" value="1"/>
</dbReference>
<organism evidence="2 3">
    <name type="scientific">Jimgerdemannia flammicorona</name>
    <dbReference type="NCBI Taxonomy" id="994334"/>
    <lineage>
        <taxon>Eukaryota</taxon>
        <taxon>Fungi</taxon>
        <taxon>Fungi incertae sedis</taxon>
        <taxon>Mucoromycota</taxon>
        <taxon>Mucoromycotina</taxon>
        <taxon>Endogonomycetes</taxon>
        <taxon>Endogonales</taxon>
        <taxon>Endogonaceae</taxon>
        <taxon>Jimgerdemannia</taxon>
    </lineage>
</organism>
<dbReference type="GO" id="GO:0003676">
    <property type="term" value="F:nucleic acid binding"/>
    <property type="evidence" value="ECO:0007669"/>
    <property type="project" value="InterPro"/>
</dbReference>
<evidence type="ECO:0000313" key="3">
    <source>
        <dbReference type="Proteomes" id="UP000274822"/>
    </source>
</evidence>
<accession>A0A433QNT5</accession>
<dbReference type="PANTHER" id="PTHR46922">
    <property type="entry name" value="DHHA1 DOMAIN PROTEIN"/>
    <property type="match status" value="1"/>
</dbReference>
<dbReference type="Gene3D" id="3.10.310.30">
    <property type="match status" value="1"/>
</dbReference>
<name>A0A433QNT5_9FUNG</name>
<sequence length="303" mass="34133">MFAVPIPVCTARTTPAENAVNAMSAKPSQTILPGVDPATLDFIIYHKHCIDGFGARFAAELLLGKKATYLPAVYNDTPPPDNVLKGKRIGMFDFSFDRKLIEQLRGVAELVVVVDHHKTELDQVHFDLTKSGARLAWEFFHPDKPLPKFMAYIEDRLPKSKEFSAFFRTVPFNFEDFKRFHDNELLVDEAITNGTQLLAVLNDKVMQICSNATTRTLRDTHHKVLVVNSPVFPSEVGQELASRDCDFGLVWFYDANRKSCRVSARSHDEKADVSEIVKRFGGGGHRNAAGFTWNQKNVDDLFD</sequence>
<dbReference type="Proteomes" id="UP000274822">
    <property type="component" value="Unassembled WGS sequence"/>
</dbReference>
<dbReference type="SUPFAM" id="SSF64182">
    <property type="entry name" value="DHH phosphoesterases"/>
    <property type="match status" value="1"/>
</dbReference>
<evidence type="ECO:0000313" key="2">
    <source>
        <dbReference type="EMBL" id="RUS31441.1"/>
    </source>
</evidence>
<reference evidence="2 3" key="1">
    <citation type="journal article" date="2018" name="New Phytol.">
        <title>Phylogenomics of Endogonaceae and evolution of mycorrhizas within Mucoromycota.</title>
        <authorList>
            <person name="Chang Y."/>
            <person name="Desiro A."/>
            <person name="Na H."/>
            <person name="Sandor L."/>
            <person name="Lipzen A."/>
            <person name="Clum A."/>
            <person name="Barry K."/>
            <person name="Grigoriev I.V."/>
            <person name="Martin F.M."/>
            <person name="Stajich J.E."/>
            <person name="Smith M.E."/>
            <person name="Bonito G."/>
            <person name="Spatafora J.W."/>
        </authorList>
    </citation>
    <scope>NUCLEOTIDE SEQUENCE [LARGE SCALE GENOMIC DNA]</scope>
    <source>
        <strain evidence="2 3">AD002</strain>
    </source>
</reference>
<protein>
    <recommendedName>
        <fullName evidence="1">DHHA1 domain-containing protein</fullName>
    </recommendedName>
</protein>
<feature type="domain" description="DHHA1" evidence="1">
    <location>
        <begin position="253"/>
        <end position="301"/>
    </location>
</feature>
<dbReference type="InterPro" id="IPR003156">
    <property type="entry name" value="DHHA1_dom"/>
</dbReference>
<keyword evidence="3" id="KW-1185">Reference proteome</keyword>
<dbReference type="InterPro" id="IPR038763">
    <property type="entry name" value="DHH_sf"/>
</dbReference>
<dbReference type="PANTHER" id="PTHR46922:SF4">
    <property type="entry name" value="DHHA1 DOMAIN PROTEIN"/>
    <property type="match status" value="1"/>
</dbReference>
<gene>
    <name evidence="2" type="ORF">BC938DRAFT_477791</name>
</gene>
<comment type="caution">
    <text evidence="2">The sequence shown here is derived from an EMBL/GenBank/DDBJ whole genome shotgun (WGS) entry which is preliminary data.</text>
</comment>
<dbReference type="EMBL" id="RBNJ01002944">
    <property type="protein sequence ID" value="RUS31441.1"/>
    <property type="molecule type" value="Genomic_DNA"/>
</dbReference>